<evidence type="ECO:0000313" key="3">
    <source>
        <dbReference type="Proteomes" id="UP000094271"/>
    </source>
</evidence>
<name>A0A1E3UGE8_9FIRM</name>
<sequence>MRSEATKHMDDHELQRLQEQIAAMGEAELEEYRAQLDPDSMGFYGEEDIEDGSNEEVDTL</sequence>
<gene>
    <name evidence="2" type="ORF">BEI59_15850</name>
</gene>
<reference evidence="2 3" key="1">
    <citation type="submission" date="2016-08" db="EMBL/GenBank/DDBJ databases">
        <authorList>
            <person name="Seilhamer J.J."/>
        </authorList>
    </citation>
    <scope>NUCLEOTIDE SEQUENCE [LARGE SCALE GENOMIC DNA]</scope>
    <source>
        <strain evidence="2 3">NML150140-1</strain>
    </source>
</reference>
<organism evidence="2 3">
    <name type="scientific">Eisenbergiella tayi</name>
    <dbReference type="NCBI Taxonomy" id="1432052"/>
    <lineage>
        <taxon>Bacteria</taxon>
        <taxon>Bacillati</taxon>
        <taxon>Bacillota</taxon>
        <taxon>Clostridia</taxon>
        <taxon>Lachnospirales</taxon>
        <taxon>Lachnospiraceae</taxon>
        <taxon>Eisenbergiella</taxon>
    </lineage>
</organism>
<dbReference type="EMBL" id="MEHA01000011">
    <property type="protein sequence ID" value="ODR50331.1"/>
    <property type="molecule type" value="Genomic_DNA"/>
</dbReference>
<dbReference type="Proteomes" id="UP000094271">
    <property type="component" value="Unassembled WGS sequence"/>
</dbReference>
<dbReference type="RefSeq" id="WP_069431707.1">
    <property type="nucleotide sequence ID" value="NZ_MEHA01000011.1"/>
</dbReference>
<evidence type="ECO:0000256" key="1">
    <source>
        <dbReference type="SAM" id="MobiDB-lite"/>
    </source>
</evidence>
<accession>A0A1E3UGE8</accession>
<feature type="compositionally biased region" description="Acidic residues" evidence="1">
    <location>
        <begin position="45"/>
        <end position="60"/>
    </location>
</feature>
<dbReference type="OrthoDB" id="9907008at2"/>
<dbReference type="AlphaFoldDB" id="A0A1E3UGE8"/>
<feature type="region of interest" description="Disordered" evidence="1">
    <location>
        <begin position="39"/>
        <end position="60"/>
    </location>
</feature>
<protein>
    <submittedName>
        <fullName evidence="2">Uncharacterized protein</fullName>
    </submittedName>
</protein>
<comment type="caution">
    <text evidence="2">The sequence shown here is derived from an EMBL/GenBank/DDBJ whole genome shotgun (WGS) entry which is preliminary data.</text>
</comment>
<proteinExistence type="predicted"/>
<evidence type="ECO:0000313" key="2">
    <source>
        <dbReference type="EMBL" id="ODR50331.1"/>
    </source>
</evidence>